<evidence type="ECO:0000313" key="2">
    <source>
        <dbReference type="EMBL" id="OPJ58976.1"/>
    </source>
</evidence>
<feature type="region of interest" description="Disordered" evidence="1">
    <location>
        <begin position="1"/>
        <end position="20"/>
    </location>
</feature>
<accession>A0A1V4IGB5</accession>
<feature type="region of interest" description="Disordered" evidence="1">
    <location>
        <begin position="81"/>
        <end position="134"/>
    </location>
</feature>
<dbReference type="AlphaFoldDB" id="A0A1V4IGB5"/>
<protein>
    <submittedName>
        <fullName evidence="2">Uncharacterized protein</fullName>
    </submittedName>
</protein>
<sequence length="134" mass="14692">MSRRLENMTPEEGMSKCFSLEKTEMGQGNAKSYCKMERKKGLRVAAEKKRSHGFKLQQGRAIKSNNEGLLAIIIDGAPWKHSGLSQDEVPGTPGSHQRLGNATSRKETQGEVEVCGQGDGDIDVYSSPQDLALR</sequence>
<keyword evidence="3" id="KW-1185">Reference proteome</keyword>
<evidence type="ECO:0000256" key="1">
    <source>
        <dbReference type="SAM" id="MobiDB-lite"/>
    </source>
</evidence>
<reference evidence="2 3" key="1">
    <citation type="submission" date="2016-02" db="EMBL/GenBank/DDBJ databases">
        <title>Band-tailed pigeon sequencing and assembly.</title>
        <authorList>
            <person name="Soares A.E."/>
            <person name="Novak B.J."/>
            <person name="Rice E.S."/>
            <person name="O'Connell B."/>
            <person name="Chang D."/>
            <person name="Weber S."/>
            <person name="Shapiro B."/>
        </authorList>
    </citation>
    <scope>NUCLEOTIDE SEQUENCE [LARGE SCALE GENOMIC DNA]</scope>
    <source>
        <strain evidence="2">BTP2013</strain>
        <tissue evidence="2">Blood</tissue>
    </source>
</reference>
<dbReference type="EMBL" id="LSYS01009753">
    <property type="protein sequence ID" value="OPJ58976.1"/>
    <property type="molecule type" value="Genomic_DNA"/>
</dbReference>
<evidence type="ECO:0000313" key="3">
    <source>
        <dbReference type="Proteomes" id="UP000190648"/>
    </source>
</evidence>
<comment type="caution">
    <text evidence="2">The sequence shown here is derived from an EMBL/GenBank/DDBJ whole genome shotgun (WGS) entry which is preliminary data.</text>
</comment>
<name>A0A1V4IGB5_PATFA</name>
<proteinExistence type="predicted"/>
<dbReference type="Proteomes" id="UP000190648">
    <property type="component" value="Unassembled WGS sequence"/>
</dbReference>
<feature type="compositionally biased region" description="Polar residues" evidence="1">
    <location>
        <begin position="94"/>
        <end position="103"/>
    </location>
</feature>
<organism evidence="2 3">
    <name type="scientific">Patagioenas fasciata monilis</name>
    <dbReference type="NCBI Taxonomy" id="372326"/>
    <lineage>
        <taxon>Eukaryota</taxon>
        <taxon>Metazoa</taxon>
        <taxon>Chordata</taxon>
        <taxon>Craniata</taxon>
        <taxon>Vertebrata</taxon>
        <taxon>Euteleostomi</taxon>
        <taxon>Archelosauria</taxon>
        <taxon>Archosauria</taxon>
        <taxon>Dinosauria</taxon>
        <taxon>Saurischia</taxon>
        <taxon>Theropoda</taxon>
        <taxon>Coelurosauria</taxon>
        <taxon>Aves</taxon>
        <taxon>Neognathae</taxon>
        <taxon>Neoaves</taxon>
        <taxon>Columbimorphae</taxon>
        <taxon>Columbiformes</taxon>
        <taxon>Columbidae</taxon>
        <taxon>Patagioenas</taxon>
    </lineage>
</organism>
<gene>
    <name evidence="2" type="ORF">AV530_000698</name>
</gene>